<dbReference type="Pfam" id="PF03061">
    <property type="entry name" value="4HBT"/>
    <property type="match status" value="1"/>
</dbReference>
<dbReference type="InterPro" id="IPR006683">
    <property type="entry name" value="Thioestr_dom"/>
</dbReference>
<dbReference type="SUPFAM" id="SSF54637">
    <property type="entry name" value="Thioesterase/thiol ester dehydrase-isomerase"/>
    <property type="match status" value="1"/>
</dbReference>
<dbReference type="InterPro" id="IPR029069">
    <property type="entry name" value="HotDog_dom_sf"/>
</dbReference>
<dbReference type="STRING" id="93218.XM39_09890"/>
<sequence length="133" mass="14417">MELVQAQKMLDELVSPWVRQLNLQVEATGPEQSELRLPFDAAFKHGGGVICGQVFMAVADTAMVVALSAALGGFQPMTTVTLNTQFMRPVTEGDLRVVARILRRGKNLVFGEIEILDASGKMAVHATTTYALL</sequence>
<keyword evidence="1" id="KW-0378">Hydrolase</keyword>
<evidence type="ECO:0000256" key="1">
    <source>
        <dbReference type="ARBA" id="ARBA00022801"/>
    </source>
</evidence>
<dbReference type="PANTHER" id="PTHR43240:SF10">
    <property type="entry name" value="BLL4964 PROTEIN"/>
    <property type="match status" value="1"/>
</dbReference>
<dbReference type="EMBL" id="RWHX01000046">
    <property type="protein sequence ID" value="RSK76723.1"/>
    <property type="molecule type" value="Genomic_DNA"/>
</dbReference>
<gene>
    <name evidence="3" type="ORF">EJE83_20480</name>
    <name evidence="4" type="ORF">PAP18089_00418</name>
</gene>
<dbReference type="GO" id="GO:0061522">
    <property type="term" value="F:1,4-dihydroxy-2-naphthoyl-CoA thioesterase activity"/>
    <property type="evidence" value="ECO:0007669"/>
    <property type="project" value="TreeGrafter"/>
</dbReference>
<evidence type="ECO:0000313" key="5">
    <source>
        <dbReference type="Proteomes" id="UP000270216"/>
    </source>
</evidence>
<dbReference type="AlphaFoldDB" id="A0A0B5F2B2"/>
<accession>A0A0B5F2B2</accession>
<dbReference type="OrthoDB" id="8588611at2"/>
<evidence type="ECO:0000313" key="4">
    <source>
        <dbReference type="EMBL" id="VVG69463.1"/>
    </source>
</evidence>
<dbReference type="CDD" id="cd03443">
    <property type="entry name" value="PaaI_thioesterase"/>
    <property type="match status" value="1"/>
</dbReference>
<reference evidence="4 6" key="2">
    <citation type="submission" date="2019-08" db="EMBL/GenBank/DDBJ databases">
        <authorList>
            <person name="Peeters C."/>
        </authorList>
    </citation>
    <scope>NUCLEOTIDE SEQUENCE [LARGE SCALE GENOMIC DNA]</scope>
    <source>
        <strain evidence="4 6">LMG 18089</strain>
    </source>
</reference>
<dbReference type="Proteomes" id="UP000364291">
    <property type="component" value="Unassembled WGS sequence"/>
</dbReference>
<dbReference type="RefSeq" id="WP_042113866.1">
    <property type="nucleotide sequence ID" value="NZ_CABPSX010000001.1"/>
</dbReference>
<evidence type="ECO:0000259" key="2">
    <source>
        <dbReference type="Pfam" id="PF03061"/>
    </source>
</evidence>
<evidence type="ECO:0000313" key="6">
    <source>
        <dbReference type="Proteomes" id="UP000364291"/>
    </source>
</evidence>
<dbReference type="PANTHER" id="PTHR43240">
    <property type="entry name" value="1,4-DIHYDROXY-2-NAPHTHOYL-COA THIOESTERASE 1"/>
    <property type="match status" value="1"/>
</dbReference>
<reference evidence="3 5" key="1">
    <citation type="submission" date="2018-12" db="EMBL/GenBank/DDBJ databases">
        <title>Whole genome sequence of a Pandoraea apista isolate from a patient with cystic fibrosis.</title>
        <authorList>
            <person name="Kenna D.T."/>
            <person name="Turton J.F."/>
        </authorList>
    </citation>
    <scope>NUCLEOTIDE SEQUENCE [LARGE SCALE GENOMIC DNA]</scope>
    <source>
        <strain evidence="3 5">Pa13324</strain>
    </source>
</reference>
<dbReference type="EMBL" id="CABPSX010000001">
    <property type="protein sequence ID" value="VVG69463.1"/>
    <property type="molecule type" value="Genomic_DNA"/>
</dbReference>
<dbReference type="InterPro" id="IPR003736">
    <property type="entry name" value="PAAI_dom"/>
</dbReference>
<dbReference type="NCBIfam" id="TIGR00369">
    <property type="entry name" value="unchar_dom_1"/>
    <property type="match status" value="1"/>
</dbReference>
<dbReference type="GeneID" id="47016919"/>
<name>A0A0B5F2B2_9BURK</name>
<evidence type="ECO:0000313" key="3">
    <source>
        <dbReference type="EMBL" id="RSK76723.1"/>
    </source>
</evidence>
<dbReference type="Gene3D" id="3.10.129.10">
    <property type="entry name" value="Hotdog Thioesterase"/>
    <property type="match status" value="1"/>
</dbReference>
<dbReference type="KEGG" id="papi:SG18_09690"/>
<feature type="domain" description="Thioesterase" evidence="2">
    <location>
        <begin position="48"/>
        <end position="121"/>
    </location>
</feature>
<dbReference type="Proteomes" id="UP000270216">
    <property type="component" value="Unassembled WGS sequence"/>
</dbReference>
<protein>
    <submittedName>
        <fullName evidence="3">PaaI family thioesterase</fullName>
    </submittedName>
    <submittedName>
        <fullName evidence="4">Phenylacetic acid degradation protein</fullName>
    </submittedName>
</protein>
<organism evidence="4 6">
    <name type="scientific">Pandoraea apista</name>
    <dbReference type="NCBI Taxonomy" id="93218"/>
    <lineage>
        <taxon>Bacteria</taxon>
        <taxon>Pseudomonadati</taxon>
        <taxon>Pseudomonadota</taxon>
        <taxon>Betaproteobacteria</taxon>
        <taxon>Burkholderiales</taxon>
        <taxon>Burkholderiaceae</taxon>
        <taxon>Pandoraea</taxon>
    </lineage>
</organism>
<proteinExistence type="predicted"/>
<dbReference type="GO" id="GO:0005829">
    <property type="term" value="C:cytosol"/>
    <property type="evidence" value="ECO:0007669"/>
    <property type="project" value="TreeGrafter"/>
</dbReference>
<keyword evidence="5" id="KW-1185">Reference proteome</keyword>